<comment type="similarity">
    <text evidence="2 9">Belongs to the Mediator complex subunit 1 family.</text>
</comment>
<sequence length="498" mass="55344">NALMEQLRLKYQQKPWSETLKLVHFCMDKPLQRPASSAADGALLSCMEKIERALNAKSLFSVMNRLESLSKQKGLNAHISPSGTVCYVTSNMFYIEVQLDKDGEVVDVKLAHLGEDPVVCDDLVQHLRMKNYEGFGRILEDLSNMYRIPGNSEMRAKGYFALQALEKDLYSMSLLDRTQDVNRVTEVLHGKVGHLVPRTGGTPMNIEFYISPYQVLEAELNPGSQVCGTKAVVTVEGTDTVHKLPLAPLLVDSQAGEDSHLAFLPLTNELSVDLPAVFVLKFHPPIPTSSSSTEEIQRLTGMPGIQISGLERAPLYELIVQSTLKEKCSEDFSTRKSCFLVSLPDGPKHHYFINKGPEKPDLAGVLVSKIPFSHPKCVPGVIEILRHQVAYNNLISSCVSEKDINEDGDSQQLYFEVAPHKNTSFSVFFLHPVTENLACVIIDLVTSREVQCHLHLNPQDPSLNSSNDFITRAVKRCMSVPVVMRAIFRNAAKAKADN</sequence>
<comment type="caution">
    <text evidence="11">The sequence shown here is derived from an EMBL/GenBank/DDBJ whole genome shotgun (WGS) entry which is preliminary data.</text>
</comment>
<evidence type="ECO:0000259" key="10">
    <source>
        <dbReference type="Pfam" id="PF10744"/>
    </source>
</evidence>
<evidence type="ECO:0000256" key="8">
    <source>
        <dbReference type="ARBA" id="ARBA00031254"/>
    </source>
</evidence>
<organism evidence="11 12">
    <name type="scientific">Thinocorus orbignyianus</name>
    <dbReference type="NCBI Taxonomy" id="161742"/>
    <lineage>
        <taxon>Eukaryota</taxon>
        <taxon>Metazoa</taxon>
        <taxon>Chordata</taxon>
        <taxon>Craniata</taxon>
        <taxon>Vertebrata</taxon>
        <taxon>Euteleostomi</taxon>
        <taxon>Archelosauria</taxon>
        <taxon>Archosauria</taxon>
        <taxon>Dinosauria</taxon>
        <taxon>Saurischia</taxon>
        <taxon>Theropoda</taxon>
        <taxon>Coelurosauria</taxon>
        <taxon>Aves</taxon>
        <taxon>Neognathae</taxon>
        <taxon>Neoaves</taxon>
        <taxon>Aequornithes</taxon>
        <taxon>Ciconiiformes</taxon>
        <taxon>Thinocoridae</taxon>
        <taxon>Thinocorus</taxon>
    </lineage>
</organism>
<reference evidence="11 12" key="1">
    <citation type="submission" date="2019-09" db="EMBL/GenBank/DDBJ databases">
        <title>Bird 10,000 Genomes (B10K) Project - Family phase.</title>
        <authorList>
            <person name="Zhang G."/>
        </authorList>
    </citation>
    <scope>NUCLEOTIDE SEQUENCE [LARGE SCALE GENOMIC DNA]</scope>
    <source>
        <strain evidence="11">B10K-DU-002-47</strain>
        <tissue evidence="11">Muscle</tissue>
    </source>
</reference>
<keyword evidence="6 9" id="KW-0804">Transcription</keyword>
<evidence type="ECO:0000313" key="12">
    <source>
        <dbReference type="Proteomes" id="UP000565698"/>
    </source>
</evidence>
<comment type="function">
    <text evidence="9">Component of the Mediator complex, a coactivator involved in the regulated transcription of nearly all RNA polymerase II-dependent genes. Mediator functions as a bridge to convey information from gene-specific regulatory proteins to the basal RNA polymerase II transcription machinery. Mediator is recruited to promoters by direct interactions with regulatory proteins and serves as a scaffold for the assembly of a functional preinitiation complex with RNA polymerase II and the general transcription factors.</text>
</comment>
<evidence type="ECO:0000256" key="6">
    <source>
        <dbReference type="ARBA" id="ARBA00023163"/>
    </source>
</evidence>
<accession>A0A7L1XHK0</accession>
<keyword evidence="7 9" id="KW-0539">Nucleus</keyword>
<evidence type="ECO:0000256" key="9">
    <source>
        <dbReference type="RuleBase" id="RU364059"/>
    </source>
</evidence>
<evidence type="ECO:0000256" key="4">
    <source>
        <dbReference type="ARBA" id="ARBA00023015"/>
    </source>
</evidence>
<dbReference type="GO" id="GO:0045944">
    <property type="term" value="P:positive regulation of transcription by RNA polymerase II"/>
    <property type="evidence" value="ECO:0007669"/>
    <property type="project" value="UniProtKB-ARBA"/>
</dbReference>
<feature type="non-terminal residue" evidence="11">
    <location>
        <position position="498"/>
    </location>
</feature>
<dbReference type="GO" id="GO:0042809">
    <property type="term" value="F:nuclear vitamin D receptor binding"/>
    <property type="evidence" value="ECO:0007669"/>
    <property type="project" value="TreeGrafter"/>
</dbReference>
<feature type="domain" description="Mediator complex subunit Med1" evidence="10">
    <location>
        <begin position="55"/>
        <end position="399"/>
    </location>
</feature>
<protein>
    <recommendedName>
        <fullName evidence="3 9">Mediator of RNA polymerase II transcription subunit 1</fullName>
    </recommendedName>
    <alternativeName>
        <fullName evidence="8 9">Mediator complex subunit 1</fullName>
    </alternativeName>
</protein>
<dbReference type="InterPro" id="IPR019680">
    <property type="entry name" value="Mediator_Med1"/>
</dbReference>
<dbReference type="OrthoDB" id="2281547at2759"/>
<dbReference type="Pfam" id="PF10744">
    <property type="entry name" value="Med1"/>
    <property type="match status" value="1"/>
</dbReference>
<dbReference type="Proteomes" id="UP000565698">
    <property type="component" value="Unassembled WGS sequence"/>
</dbReference>
<keyword evidence="4 9" id="KW-0805">Transcription regulation</keyword>
<dbReference type="GO" id="GO:0097067">
    <property type="term" value="P:cellular response to thyroid hormone stimulus"/>
    <property type="evidence" value="ECO:0007669"/>
    <property type="project" value="TreeGrafter"/>
</dbReference>
<evidence type="ECO:0000256" key="2">
    <source>
        <dbReference type="ARBA" id="ARBA00006210"/>
    </source>
</evidence>
<name>A0A7L1XHK0_9AVES</name>
<dbReference type="InterPro" id="IPR051999">
    <property type="entry name" value="Mediator_complex_subunit_1"/>
</dbReference>
<evidence type="ECO:0000313" key="11">
    <source>
        <dbReference type="EMBL" id="NXP08278.1"/>
    </source>
</evidence>
<dbReference type="GO" id="GO:0003712">
    <property type="term" value="F:transcription coregulator activity"/>
    <property type="evidence" value="ECO:0007669"/>
    <property type="project" value="InterPro"/>
</dbReference>
<gene>
    <name evidence="11" type="primary">Med1_1</name>
    <name evidence="11" type="ORF">THIORB_R14309</name>
</gene>
<dbReference type="PANTHER" id="PTHR12881:SF10">
    <property type="entry name" value="MEDIATOR OF RNA POLYMERASE II TRANSCRIPTION SUBUNIT 1"/>
    <property type="match status" value="1"/>
</dbReference>
<keyword evidence="12" id="KW-1185">Reference proteome</keyword>
<feature type="non-terminal residue" evidence="11">
    <location>
        <position position="1"/>
    </location>
</feature>
<dbReference type="GO" id="GO:0016592">
    <property type="term" value="C:mediator complex"/>
    <property type="evidence" value="ECO:0007669"/>
    <property type="project" value="InterPro"/>
</dbReference>
<dbReference type="AlphaFoldDB" id="A0A7L1XHK0"/>
<dbReference type="GO" id="GO:0046966">
    <property type="term" value="F:nuclear thyroid hormone receptor binding"/>
    <property type="evidence" value="ECO:0007669"/>
    <property type="project" value="TreeGrafter"/>
</dbReference>
<evidence type="ECO:0000256" key="5">
    <source>
        <dbReference type="ARBA" id="ARBA00023159"/>
    </source>
</evidence>
<comment type="subcellular location">
    <subcellularLocation>
        <location evidence="1 9">Nucleus</location>
    </subcellularLocation>
</comment>
<keyword evidence="5 9" id="KW-0010">Activator</keyword>
<dbReference type="GO" id="GO:0042974">
    <property type="term" value="F:nuclear retinoic acid receptor binding"/>
    <property type="evidence" value="ECO:0007669"/>
    <property type="project" value="TreeGrafter"/>
</dbReference>
<proteinExistence type="inferred from homology"/>
<evidence type="ECO:0000256" key="1">
    <source>
        <dbReference type="ARBA" id="ARBA00004123"/>
    </source>
</evidence>
<dbReference type="EMBL" id="VXBW01003915">
    <property type="protein sequence ID" value="NXP08278.1"/>
    <property type="molecule type" value="Genomic_DNA"/>
</dbReference>
<evidence type="ECO:0000256" key="3">
    <source>
        <dbReference type="ARBA" id="ARBA00020612"/>
    </source>
</evidence>
<dbReference type="PANTHER" id="PTHR12881">
    <property type="entry name" value="MEDIATOR OF RNA POLYMERASE II TRANSCRIPTION SUBUNIT 1"/>
    <property type="match status" value="1"/>
</dbReference>
<evidence type="ECO:0000256" key="7">
    <source>
        <dbReference type="ARBA" id="ARBA00023242"/>
    </source>
</evidence>